<name>A0A5B6WQG9_9ROSI</name>
<protein>
    <submittedName>
        <fullName evidence="3">Retrovirus-related Pol polyprotein from transposon opus</fullName>
    </submittedName>
</protein>
<dbReference type="OrthoDB" id="1305902at2759"/>
<sequence>MSEVLSRKKVRLIASIPWKFQEDADATLNPRHSQPVGRMDVWYVQKLDLILKRLDELDCDQMILASTQKNIHSTLDIELCFVQSLLLVYEPQIQAQHFELKPVMLQMLQIVGQSSGLPTEDPICDSFRQQGVPEDALRLKLNAHTRMVVDAFANDMLLDKSYNEAYEILEMIANNDYQYPTTRVGTCKRATEAIELDAITSLIAQVSSLANMIKTLKGPAIVPGGALLSDSENSRSQGKEHYKAIMLKSGTQLPGVVNDTTVEEDNSDFTHRTNSGPFVEKLGIGKARPTTITLQLADHFYAHPEGKIEDVLYAYENEKCHAIGFLKSIVEGECAKFCHSNSDDDGDPFELTEAKMIEDLPTLKLKPLPLHLKYAYLGDNNTLPVVISAKTTPDQEKKLLEVLKKSKKALGWTITDIKGISPTICMYNILLRDYHGNSIEQQKRLNPIMKEVIKKEIIKWLDVGIIYLISDISWSMHGLSRMPFGLCNAPVTFQHCMMAIFSDMVEKFLEVFMDNVFVFDDTFERCLENLELVLCRCEETNLVLNWEKCHFMVCKGIILGHKILQQGIAIDKAKIEVIEKLPPPTKISKPLCALLEHSRTFNFDELCLKAFEELKKQSVTASIVIAPNWTLPFELMCDASYFVVGAVLGKMKDKVFHVIYYASRTMIDAQLNYTTIEKELLAVEFDLEIRDRKGIKNQVADHLSRLEAGNEDGNIQLIKEDFPNEQLLVATTLPWCVPDDEIQSILHHYHLAQYRGHFGGS</sequence>
<dbReference type="InterPro" id="IPR000477">
    <property type="entry name" value="RT_dom"/>
</dbReference>
<dbReference type="EMBL" id="SMMG02000002">
    <property type="protein sequence ID" value="KAA3484141.1"/>
    <property type="molecule type" value="Genomic_DNA"/>
</dbReference>
<evidence type="ECO:0000259" key="1">
    <source>
        <dbReference type="Pfam" id="PF00078"/>
    </source>
</evidence>
<dbReference type="AlphaFoldDB" id="A0A5B6WQG9"/>
<dbReference type="InterPro" id="IPR041577">
    <property type="entry name" value="RT_RNaseH_2"/>
</dbReference>
<evidence type="ECO:0000313" key="3">
    <source>
        <dbReference type="EMBL" id="KAA3484141.1"/>
    </source>
</evidence>
<dbReference type="PANTHER" id="PTHR34072:SF57">
    <property type="entry name" value="RNA-DIRECTED DNA POLYMERASE"/>
    <property type="match status" value="1"/>
</dbReference>
<dbReference type="Pfam" id="PF00078">
    <property type="entry name" value="RVT_1"/>
    <property type="match status" value="1"/>
</dbReference>
<dbReference type="Proteomes" id="UP000325315">
    <property type="component" value="Unassembled WGS sequence"/>
</dbReference>
<keyword evidence="4" id="KW-1185">Reference proteome</keyword>
<evidence type="ECO:0000259" key="2">
    <source>
        <dbReference type="Pfam" id="PF17919"/>
    </source>
</evidence>
<dbReference type="InterPro" id="IPR043128">
    <property type="entry name" value="Rev_trsase/Diguanyl_cyclase"/>
</dbReference>
<comment type="caution">
    <text evidence="3">The sequence shown here is derived from an EMBL/GenBank/DDBJ whole genome shotgun (WGS) entry which is preliminary data.</text>
</comment>
<feature type="domain" description="Reverse transcriptase" evidence="1">
    <location>
        <begin position="479"/>
        <end position="562"/>
    </location>
</feature>
<dbReference type="InterPro" id="IPR043502">
    <property type="entry name" value="DNA/RNA_pol_sf"/>
</dbReference>
<accession>A0A5B6WQG9</accession>
<dbReference type="Pfam" id="PF17919">
    <property type="entry name" value="RT_RNaseH_2"/>
    <property type="match status" value="1"/>
</dbReference>
<reference evidence="4" key="1">
    <citation type="journal article" date="2019" name="Plant Biotechnol. J.">
        <title>Genome sequencing of the Australian wild diploid species Gossypium australe highlights disease resistance and delayed gland morphogenesis.</title>
        <authorList>
            <person name="Cai Y."/>
            <person name="Cai X."/>
            <person name="Wang Q."/>
            <person name="Wang P."/>
            <person name="Zhang Y."/>
            <person name="Cai C."/>
            <person name="Xu Y."/>
            <person name="Wang K."/>
            <person name="Zhou Z."/>
            <person name="Wang C."/>
            <person name="Geng S."/>
            <person name="Li B."/>
            <person name="Dong Q."/>
            <person name="Hou Y."/>
            <person name="Wang H."/>
            <person name="Ai P."/>
            <person name="Liu Z."/>
            <person name="Yi F."/>
            <person name="Sun M."/>
            <person name="An G."/>
            <person name="Cheng J."/>
            <person name="Zhang Y."/>
            <person name="Shi Q."/>
            <person name="Xie Y."/>
            <person name="Shi X."/>
            <person name="Chang Y."/>
            <person name="Huang F."/>
            <person name="Chen Y."/>
            <person name="Hong S."/>
            <person name="Mi L."/>
            <person name="Sun Q."/>
            <person name="Zhang L."/>
            <person name="Zhou B."/>
            <person name="Peng R."/>
            <person name="Zhang X."/>
            <person name="Liu F."/>
        </authorList>
    </citation>
    <scope>NUCLEOTIDE SEQUENCE [LARGE SCALE GENOMIC DNA]</scope>
    <source>
        <strain evidence="4">cv. PA1801</strain>
    </source>
</reference>
<feature type="domain" description="Reverse transcriptase/retrotransposon-derived protein RNase H-like" evidence="2">
    <location>
        <begin position="604"/>
        <end position="685"/>
    </location>
</feature>
<dbReference type="Gene3D" id="3.30.70.270">
    <property type="match status" value="1"/>
</dbReference>
<gene>
    <name evidence="3" type="ORF">EPI10_006245</name>
</gene>
<proteinExistence type="predicted"/>
<dbReference type="SUPFAM" id="SSF56672">
    <property type="entry name" value="DNA/RNA polymerases"/>
    <property type="match status" value="1"/>
</dbReference>
<organism evidence="3 4">
    <name type="scientific">Gossypium australe</name>
    <dbReference type="NCBI Taxonomy" id="47621"/>
    <lineage>
        <taxon>Eukaryota</taxon>
        <taxon>Viridiplantae</taxon>
        <taxon>Streptophyta</taxon>
        <taxon>Embryophyta</taxon>
        <taxon>Tracheophyta</taxon>
        <taxon>Spermatophyta</taxon>
        <taxon>Magnoliopsida</taxon>
        <taxon>eudicotyledons</taxon>
        <taxon>Gunneridae</taxon>
        <taxon>Pentapetalae</taxon>
        <taxon>rosids</taxon>
        <taxon>malvids</taxon>
        <taxon>Malvales</taxon>
        <taxon>Malvaceae</taxon>
        <taxon>Malvoideae</taxon>
        <taxon>Gossypium</taxon>
    </lineage>
</organism>
<dbReference type="PANTHER" id="PTHR34072">
    <property type="entry name" value="ENZYMATIC POLYPROTEIN-RELATED"/>
    <property type="match status" value="1"/>
</dbReference>
<evidence type="ECO:0000313" key="4">
    <source>
        <dbReference type="Proteomes" id="UP000325315"/>
    </source>
</evidence>
<dbReference type="CDD" id="cd01647">
    <property type="entry name" value="RT_LTR"/>
    <property type="match status" value="1"/>
</dbReference>